<keyword evidence="1" id="KW-1133">Transmembrane helix</keyword>
<evidence type="ECO:0000259" key="2">
    <source>
        <dbReference type="Pfam" id="PF18688"/>
    </source>
</evidence>
<dbReference type="STRING" id="1094715.GCA_000236165_02270"/>
<keyword evidence="1" id="KW-0812">Transmembrane</keyword>
<gene>
    <name evidence="3" type="ORF">NCTC11370_02426</name>
</gene>
<feature type="transmembrane region" description="Helical" evidence="1">
    <location>
        <begin position="109"/>
        <end position="132"/>
    </location>
</feature>
<dbReference type="Proteomes" id="UP000254554">
    <property type="component" value="Unassembled WGS sequence"/>
</dbReference>
<keyword evidence="1" id="KW-0472">Membrane</keyword>
<dbReference type="AlphaFoldDB" id="A0A377GCI9"/>
<evidence type="ECO:0000313" key="3">
    <source>
        <dbReference type="EMBL" id="STO22339.1"/>
    </source>
</evidence>
<proteinExistence type="predicted"/>
<dbReference type="EMBL" id="UGGT01000001">
    <property type="protein sequence ID" value="STO22339.1"/>
    <property type="molecule type" value="Genomic_DNA"/>
</dbReference>
<name>A0A377GCI9_9GAMM</name>
<evidence type="ECO:0000256" key="1">
    <source>
        <dbReference type="SAM" id="Phobius"/>
    </source>
</evidence>
<feature type="transmembrane region" description="Helical" evidence="1">
    <location>
        <begin position="138"/>
        <end position="158"/>
    </location>
</feature>
<sequence>MPVNHSKFERRLNKCDEDLQALCDQQKQDQKIQQKINAVKAYYNLSYTKASTAKTVEEIVTRYESFVEQLTQVKNGTLSSQKAMEAIGSNSESRKLKVIFHDLAKAAEAMFYAATAFSLYAGIFGIALPVLIVQPLLGVAVGITIVGAMLGAAYKALACLTEFRSISRHDTEYNNESSLIKSFNFFKPELQRDATPVEEVNLESSCCF</sequence>
<accession>A0A377GCI9</accession>
<dbReference type="Pfam" id="PF18688">
    <property type="entry name" value="DUF5638"/>
    <property type="match status" value="1"/>
</dbReference>
<dbReference type="GeneID" id="93293194"/>
<evidence type="ECO:0000313" key="4">
    <source>
        <dbReference type="Proteomes" id="UP000254554"/>
    </source>
</evidence>
<dbReference type="RefSeq" id="WP_010654448.1">
    <property type="nucleotide sequence ID" value="NZ_JAPHOO010000001.1"/>
</dbReference>
<keyword evidence="4" id="KW-1185">Reference proteome</keyword>
<protein>
    <recommendedName>
        <fullName evidence="2">DUF5638 domain-containing protein</fullName>
    </recommendedName>
</protein>
<feature type="domain" description="DUF5638" evidence="2">
    <location>
        <begin position="4"/>
        <end position="106"/>
    </location>
</feature>
<dbReference type="InterPro" id="IPR040737">
    <property type="entry name" value="DUF5638"/>
</dbReference>
<dbReference type="OrthoDB" id="5650609at2"/>
<organism evidence="3 4">
    <name type="scientific">Fluoribacter dumoffii</name>
    <dbReference type="NCBI Taxonomy" id="463"/>
    <lineage>
        <taxon>Bacteria</taxon>
        <taxon>Pseudomonadati</taxon>
        <taxon>Pseudomonadota</taxon>
        <taxon>Gammaproteobacteria</taxon>
        <taxon>Legionellales</taxon>
        <taxon>Legionellaceae</taxon>
        <taxon>Fluoribacter</taxon>
    </lineage>
</organism>
<reference evidence="3 4" key="1">
    <citation type="submission" date="2018-06" db="EMBL/GenBank/DDBJ databases">
        <authorList>
            <consortium name="Pathogen Informatics"/>
            <person name="Doyle S."/>
        </authorList>
    </citation>
    <scope>NUCLEOTIDE SEQUENCE [LARGE SCALE GENOMIC DNA]</scope>
    <source>
        <strain evidence="3 4">NCTC11370</strain>
    </source>
</reference>